<dbReference type="SUPFAM" id="SSF51004">
    <property type="entry name" value="C-terminal (heme d1) domain of cytochrome cd1-nitrite reductase"/>
    <property type="match status" value="1"/>
</dbReference>
<proteinExistence type="predicted"/>
<dbReference type="Proteomes" id="UP001596422">
    <property type="component" value="Unassembled WGS sequence"/>
</dbReference>
<dbReference type="InterPro" id="IPR011048">
    <property type="entry name" value="Haem_d1_sf"/>
</dbReference>
<dbReference type="InterPro" id="IPR051200">
    <property type="entry name" value="Host-pathogen_enzymatic-act"/>
</dbReference>
<protein>
    <submittedName>
        <fullName evidence="1">YncE family protein</fullName>
    </submittedName>
</protein>
<dbReference type="PANTHER" id="PTHR47197:SF3">
    <property type="entry name" value="DIHYDRO-HEME D1 DEHYDROGENASE"/>
    <property type="match status" value="1"/>
</dbReference>
<gene>
    <name evidence="1" type="ORF">ACFQDL_23455</name>
</gene>
<reference evidence="2" key="1">
    <citation type="journal article" date="2019" name="Int. J. Syst. Evol. Microbiol.">
        <title>The Global Catalogue of Microorganisms (GCM) 10K type strain sequencing project: providing services to taxonomists for standard genome sequencing and annotation.</title>
        <authorList>
            <consortium name="The Broad Institute Genomics Platform"/>
            <consortium name="The Broad Institute Genome Sequencing Center for Infectious Disease"/>
            <person name="Wu L."/>
            <person name="Ma J."/>
        </authorList>
    </citation>
    <scope>NUCLEOTIDE SEQUENCE [LARGE SCALE GENOMIC DNA]</scope>
    <source>
        <strain evidence="2">NBRC 111756</strain>
    </source>
</reference>
<keyword evidence="2" id="KW-1185">Reference proteome</keyword>
<dbReference type="EMBL" id="JBHSWE010000001">
    <property type="protein sequence ID" value="MFC6672697.1"/>
    <property type="molecule type" value="Genomic_DNA"/>
</dbReference>
<dbReference type="RefSeq" id="WP_379911119.1">
    <property type="nucleotide sequence ID" value="NZ_JBHSWE010000001.1"/>
</dbReference>
<sequence>MSAKELLILNQKCAHTLSGYDARSGEELHSIRLPDYPHEFVVDSSGRYAFVGHYGILGADCIGDQGGCSVFVIDLQTFEQVNTLSTWPYYRIHGLGLDDRDRLYAMSEGHNTLLLFSDPLNQTAPDLAVASGGYKTHLFALSRNGETAYGINLLSNTVSKFKPHDPTIAPVAMIPGRKPEGNCLSVDERTLFVSNRTDNSIVAIDVESMQVRDRADTGIDPTRIYSDPKQRLIVTNYGENSLSLFDQQLNALGRIELDHIPIALSFHPNGEQAFVSFKGDRIGVLNLESGRVERYFPTRAEPDVSFLLVRD</sequence>
<evidence type="ECO:0000313" key="1">
    <source>
        <dbReference type="EMBL" id="MFC6672697.1"/>
    </source>
</evidence>
<dbReference type="InterPro" id="IPR015943">
    <property type="entry name" value="WD40/YVTN_repeat-like_dom_sf"/>
</dbReference>
<dbReference type="Gene3D" id="2.130.10.10">
    <property type="entry name" value="YVTN repeat-like/Quinoprotein amine dehydrogenase"/>
    <property type="match status" value="2"/>
</dbReference>
<dbReference type="PANTHER" id="PTHR47197">
    <property type="entry name" value="PROTEIN NIRF"/>
    <property type="match status" value="1"/>
</dbReference>
<organism evidence="1 2">
    <name type="scientific">Marinobacterium aestuariivivens</name>
    <dbReference type="NCBI Taxonomy" id="1698799"/>
    <lineage>
        <taxon>Bacteria</taxon>
        <taxon>Pseudomonadati</taxon>
        <taxon>Pseudomonadota</taxon>
        <taxon>Gammaproteobacteria</taxon>
        <taxon>Oceanospirillales</taxon>
        <taxon>Oceanospirillaceae</taxon>
        <taxon>Marinobacterium</taxon>
    </lineage>
</organism>
<comment type="caution">
    <text evidence="1">The sequence shown here is derived from an EMBL/GenBank/DDBJ whole genome shotgun (WGS) entry which is preliminary data.</text>
</comment>
<evidence type="ECO:0000313" key="2">
    <source>
        <dbReference type="Proteomes" id="UP001596422"/>
    </source>
</evidence>
<accession>A0ABW2A586</accession>
<name>A0ABW2A586_9GAMM</name>